<dbReference type="SUPFAM" id="SSF63380">
    <property type="entry name" value="Riboflavin synthase domain-like"/>
    <property type="match status" value="1"/>
</dbReference>
<feature type="domain" description="Flavoprotein pyridine nucleotide cytochrome reductase-like FAD-binding" evidence="8">
    <location>
        <begin position="11"/>
        <end position="90"/>
    </location>
</feature>
<dbReference type="Gene3D" id="2.40.30.10">
    <property type="entry name" value="Translation factors"/>
    <property type="match status" value="1"/>
</dbReference>
<dbReference type="InterPro" id="IPR039261">
    <property type="entry name" value="FNR_nucleotide-bd"/>
</dbReference>
<feature type="domain" description="Oxidoreductase FAD/NAD(P)-binding" evidence="7">
    <location>
        <begin position="106"/>
        <end position="217"/>
    </location>
</feature>
<dbReference type="Gene3D" id="3.40.50.80">
    <property type="entry name" value="Nucleotide-binding domain of ferredoxin-NADP reductase (FNR) module"/>
    <property type="match status" value="1"/>
</dbReference>
<dbReference type="PANTHER" id="PTHR19370:SF184">
    <property type="entry name" value="NADH-CYTOCHROME B5 REDUCTASE-LIKE"/>
    <property type="match status" value="1"/>
</dbReference>
<organism evidence="9 10">
    <name type="scientific">Coemansia reversa (strain ATCC 12441 / NRRL 1564)</name>
    <dbReference type="NCBI Taxonomy" id="763665"/>
    <lineage>
        <taxon>Eukaryota</taxon>
        <taxon>Fungi</taxon>
        <taxon>Fungi incertae sedis</taxon>
        <taxon>Zoopagomycota</taxon>
        <taxon>Kickxellomycotina</taxon>
        <taxon>Kickxellomycetes</taxon>
        <taxon>Kickxellales</taxon>
        <taxon>Kickxellaceae</taxon>
        <taxon>Coemansia</taxon>
    </lineage>
</organism>
<name>A0A2G5B6F7_COERN</name>
<comment type="cofactor">
    <cofactor evidence="1 6">
        <name>FAD</name>
        <dbReference type="ChEBI" id="CHEBI:57692"/>
    </cofactor>
</comment>
<dbReference type="Pfam" id="PF00970">
    <property type="entry name" value="FAD_binding_6"/>
    <property type="match status" value="1"/>
</dbReference>
<evidence type="ECO:0000256" key="5">
    <source>
        <dbReference type="ARBA" id="ARBA00023002"/>
    </source>
</evidence>
<dbReference type="STRING" id="763665.A0A2G5B6F7"/>
<dbReference type="GO" id="GO:0016491">
    <property type="term" value="F:oxidoreductase activity"/>
    <property type="evidence" value="ECO:0007669"/>
    <property type="project" value="UniProtKB-KW"/>
</dbReference>
<gene>
    <name evidence="9" type="ORF">COEREDRAFT_82636</name>
</gene>
<dbReference type="InterPro" id="IPR017938">
    <property type="entry name" value="Riboflavin_synthase-like_b-brl"/>
</dbReference>
<dbReference type="InterPro" id="IPR001433">
    <property type="entry name" value="OxRdtase_FAD/NAD-bd"/>
</dbReference>
<feature type="binding site" evidence="6">
    <location>
        <position position="43"/>
    </location>
    <ligand>
        <name>FAD</name>
        <dbReference type="ChEBI" id="CHEBI:57692"/>
    </ligand>
</feature>
<keyword evidence="4 6" id="KW-0274">FAD</keyword>
<keyword evidence="10" id="KW-1185">Reference proteome</keyword>
<sequence>MDTFCQYSRLFVLEASAKDFVLALGEHIHIRTQLGDGRKITRPFTPVMIEAEDGIVRPHLFIRLYEDNEQSEYFRKLEAGARLMVRGPVTTNENLSRVFGGELCVLIAGGSGIAPIFQALQFAHINEKYYLQRIILIHCARDSSGLWLEKNISEFSQEMPQLSYHKFLSRETKDDVITSNTIVGQRLCLDSLKRVLLLNKGMAPCKRRALVCGPGTFNGDVTLWLGNMEFDDVQAL</sequence>
<dbReference type="AlphaFoldDB" id="A0A2G5B6F7"/>
<dbReference type="InterPro" id="IPR001834">
    <property type="entry name" value="CBR-like"/>
</dbReference>
<dbReference type="Proteomes" id="UP000242474">
    <property type="component" value="Unassembled WGS sequence"/>
</dbReference>
<dbReference type="SUPFAM" id="SSF52343">
    <property type="entry name" value="Ferredoxin reductase-like, C-terminal NADP-linked domain"/>
    <property type="match status" value="1"/>
</dbReference>
<evidence type="ECO:0000256" key="1">
    <source>
        <dbReference type="ARBA" id="ARBA00001974"/>
    </source>
</evidence>
<dbReference type="EMBL" id="KZ303515">
    <property type="protein sequence ID" value="PIA14606.1"/>
    <property type="molecule type" value="Genomic_DNA"/>
</dbReference>
<proteinExistence type="inferred from homology"/>
<evidence type="ECO:0000259" key="8">
    <source>
        <dbReference type="Pfam" id="PF00970"/>
    </source>
</evidence>
<dbReference type="PRINTS" id="PR00406">
    <property type="entry name" value="CYTB5RDTASE"/>
</dbReference>
<evidence type="ECO:0000313" key="9">
    <source>
        <dbReference type="EMBL" id="PIA14606.1"/>
    </source>
</evidence>
<accession>A0A2G5B6F7</accession>
<comment type="similarity">
    <text evidence="2">Belongs to the flavoprotein pyridine nucleotide cytochrome reductase family.</text>
</comment>
<feature type="binding site" evidence="6">
    <location>
        <position position="71"/>
    </location>
    <ligand>
        <name>FAD</name>
        <dbReference type="ChEBI" id="CHEBI:57692"/>
    </ligand>
</feature>
<dbReference type="PANTHER" id="PTHR19370">
    <property type="entry name" value="NADH-CYTOCHROME B5 REDUCTASE"/>
    <property type="match status" value="1"/>
</dbReference>
<dbReference type="Pfam" id="PF00175">
    <property type="entry name" value="NAD_binding_1"/>
    <property type="match status" value="1"/>
</dbReference>
<evidence type="ECO:0000256" key="6">
    <source>
        <dbReference type="PIRSR" id="PIRSR601834-1"/>
    </source>
</evidence>
<keyword evidence="3 6" id="KW-0285">Flavoprotein</keyword>
<evidence type="ECO:0000256" key="3">
    <source>
        <dbReference type="ARBA" id="ARBA00022630"/>
    </source>
</evidence>
<evidence type="ECO:0000259" key="7">
    <source>
        <dbReference type="Pfam" id="PF00175"/>
    </source>
</evidence>
<reference evidence="9 10" key="1">
    <citation type="journal article" date="2015" name="Genome Biol. Evol.">
        <title>Phylogenomic analyses indicate that early fungi evolved digesting cell walls of algal ancestors of land plants.</title>
        <authorList>
            <person name="Chang Y."/>
            <person name="Wang S."/>
            <person name="Sekimoto S."/>
            <person name="Aerts A.L."/>
            <person name="Choi C."/>
            <person name="Clum A."/>
            <person name="LaButti K.M."/>
            <person name="Lindquist E.A."/>
            <person name="Yee Ngan C."/>
            <person name="Ohm R.A."/>
            <person name="Salamov A.A."/>
            <person name="Grigoriev I.V."/>
            <person name="Spatafora J.W."/>
            <person name="Berbee M.L."/>
        </authorList>
    </citation>
    <scope>NUCLEOTIDE SEQUENCE [LARGE SCALE GENOMIC DNA]</scope>
    <source>
        <strain evidence="9 10">NRRL 1564</strain>
    </source>
</reference>
<keyword evidence="5" id="KW-0560">Oxidoreductase</keyword>
<dbReference type="OrthoDB" id="432685at2759"/>
<dbReference type="InterPro" id="IPR008333">
    <property type="entry name" value="Cbr1-like_FAD-bd_dom"/>
</dbReference>
<evidence type="ECO:0000256" key="4">
    <source>
        <dbReference type="ARBA" id="ARBA00022827"/>
    </source>
</evidence>
<evidence type="ECO:0000256" key="2">
    <source>
        <dbReference type="ARBA" id="ARBA00006105"/>
    </source>
</evidence>
<feature type="binding site" evidence="6">
    <location>
        <position position="42"/>
    </location>
    <ligand>
        <name>FAD</name>
        <dbReference type="ChEBI" id="CHEBI:57692"/>
    </ligand>
</feature>
<evidence type="ECO:0000313" key="10">
    <source>
        <dbReference type="Proteomes" id="UP000242474"/>
    </source>
</evidence>
<protein>
    <submittedName>
        <fullName evidence="9">Ferredoxin reductase-like protein</fullName>
    </submittedName>
</protein>